<protein>
    <submittedName>
        <fullName evidence="1">Uncharacterized protein</fullName>
    </submittedName>
</protein>
<reference evidence="1 2" key="1">
    <citation type="submission" date="2015-11" db="EMBL/GenBank/DDBJ databases">
        <authorList>
            <person name="Varghese N."/>
        </authorList>
    </citation>
    <scope>NUCLEOTIDE SEQUENCE [LARGE SCALE GENOMIC DNA]</scope>
    <source>
        <strain evidence="1 2">JGI-25</strain>
    </source>
</reference>
<comment type="caution">
    <text evidence="1">The sequence shown here is derived from an EMBL/GenBank/DDBJ whole genome shotgun (WGS) entry which is preliminary data.</text>
</comment>
<evidence type="ECO:0000313" key="2">
    <source>
        <dbReference type="Proteomes" id="UP000243105"/>
    </source>
</evidence>
<sequence length="71" mass="8118">MFKNFLLIIFLAIFLTINFFVLGIDLSFKSDIVARAESSGGCENLGCGWPGFSICYEWDKGRCYYPYTIIQ</sequence>
<dbReference type="AlphaFoldDB" id="A0A916LKY1"/>
<organism evidence="1 2">
    <name type="scientific">Kryptobacter tengchongensis</name>
    <dbReference type="NCBI Taxonomy" id="1643429"/>
    <lineage>
        <taxon>Bacteria</taxon>
        <taxon>Pseudomonadati</taxon>
        <taxon>Candidatus Kryptoniota</taxon>
        <taxon>Candidatus Kryptobacter</taxon>
    </lineage>
</organism>
<proteinExistence type="predicted"/>
<name>A0A916LKY1_KRYT1</name>
<dbReference type="EMBL" id="CZVV01000195">
    <property type="protein sequence ID" value="CUT05884.1"/>
    <property type="molecule type" value="Genomic_DNA"/>
</dbReference>
<dbReference type="Proteomes" id="UP000243105">
    <property type="component" value="Unassembled WGS sequence"/>
</dbReference>
<evidence type="ECO:0000313" key="1">
    <source>
        <dbReference type="EMBL" id="CUT05884.1"/>
    </source>
</evidence>
<accession>A0A916LKY1</accession>
<gene>
    <name evidence="1" type="ORF">JGI25_01672</name>
</gene>